<dbReference type="GO" id="GO:0140359">
    <property type="term" value="F:ABC-type transporter activity"/>
    <property type="evidence" value="ECO:0007669"/>
    <property type="project" value="InterPro"/>
</dbReference>
<dbReference type="PANTHER" id="PTHR30413:SF10">
    <property type="entry name" value="CAPSULE POLYSACCHARIDE EXPORT INNER-MEMBRANE PROTEIN CTRC"/>
    <property type="match status" value="1"/>
</dbReference>
<organism evidence="13 16">
    <name type="scientific">Pseudomonas delhiensis</name>
    <dbReference type="NCBI Taxonomy" id="366289"/>
    <lineage>
        <taxon>Bacteria</taxon>
        <taxon>Pseudomonadati</taxon>
        <taxon>Pseudomonadota</taxon>
        <taxon>Gammaproteobacteria</taxon>
        <taxon>Pseudomonadales</taxon>
        <taxon>Pseudomonadaceae</taxon>
        <taxon>Pseudomonas</taxon>
    </lineage>
</organism>
<feature type="transmembrane region" description="Helical" evidence="11">
    <location>
        <begin position="154"/>
        <end position="182"/>
    </location>
</feature>
<dbReference type="PRINTS" id="PR00164">
    <property type="entry name" value="ABC2TRNSPORT"/>
</dbReference>
<dbReference type="EMBL" id="FZPC01000006">
    <property type="protein sequence ID" value="SNS76934.1"/>
    <property type="molecule type" value="Genomic_DNA"/>
</dbReference>
<evidence type="ECO:0000313" key="14">
    <source>
        <dbReference type="EMBL" id="SNS76934.1"/>
    </source>
</evidence>
<evidence type="ECO:0000256" key="4">
    <source>
        <dbReference type="ARBA" id="ARBA00022475"/>
    </source>
</evidence>
<feature type="transmembrane region" description="Helical" evidence="11">
    <location>
        <begin position="189"/>
        <end position="209"/>
    </location>
</feature>
<feature type="domain" description="ABC transmembrane type-2" evidence="12">
    <location>
        <begin position="39"/>
        <end position="265"/>
    </location>
</feature>
<keyword evidence="3 11" id="KW-0813">Transport</keyword>
<comment type="similarity">
    <text evidence="2 11">Belongs to the ABC-2 integral membrane protein family.</text>
</comment>
<evidence type="ECO:0000256" key="7">
    <source>
        <dbReference type="ARBA" id="ARBA00022903"/>
    </source>
</evidence>
<evidence type="ECO:0000256" key="2">
    <source>
        <dbReference type="ARBA" id="ARBA00007783"/>
    </source>
</evidence>
<evidence type="ECO:0000256" key="10">
    <source>
        <dbReference type="ARBA" id="ARBA00023136"/>
    </source>
</evidence>
<dbReference type="AlphaFoldDB" id="A0A239H9K5"/>
<keyword evidence="9" id="KW-0625">Polysaccharide transport</keyword>
<dbReference type="EMBL" id="FNEC01000009">
    <property type="protein sequence ID" value="SDI85327.1"/>
    <property type="molecule type" value="Genomic_DNA"/>
</dbReference>
<sequence length="273" mass="30741">MKKFEVSPLSLFGSLYNNRQLLLDLSWREITSRYKGSVFGMLWSMLTPILMLGIYTFIFSEVFQSRWPNINEGSRSSFALILFSGLIAFNFFSECVGRSPHIICSNPNFVKKVIFPLEILPCVTIISTLFHATIGLGILFIFELFAFGKIPATALLLPIAFAPLIFLTMGLTWLLAALGVYLRDIGQTIGIVLTGLLFISPIFFPMSSFPEKWRGLASLNPLAMPIEQIRNVLIFSKEIDTHYLMYYATTSLIIAWLGYAVFQASRKGFADVL</sequence>
<dbReference type="PROSITE" id="PS51012">
    <property type="entry name" value="ABC_TM2"/>
    <property type="match status" value="1"/>
</dbReference>
<feature type="transmembrane region" description="Helical" evidence="11">
    <location>
        <begin position="117"/>
        <end position="142"/>
    </location>
</feature>
<protein>
    <recommendedName>
        <fullName evidence="11">Transport permease protein</fullName>
    </recommendedName>
</protein>
<evidence type="ECO:0000256" key="5">
    <source>
        <dbReference type="ARBA" id="ARBA00022597"/>
    </source>
</evidence>
<feature type="transmembrane region" description="Helical" evidence="11">
    <location>
        <begin position="78"/>
        <end position="96"/>
    </location>
</feature>
<proteinExistence type="inferred from homology"/>
<evidence type="ECO:0000313" key="16">
    <source>
        <dbReference type="Proteomes" id="UP000199693"/>
    </source>
</evidence>
<dbReference type="GO" id="GO:0015774">
    <property type="term" value="P:polysaccharide transport"/>
    <property type="evidence" value="ECO:0007669"/>
    <property type="project" value="UniProtKB-KW"/>
</dbReference>
<dbReference type="GO" id="GO:0015920">
    <property type="term" value="P:lipopolysaccharide transport"/>
    <property type="evidence" value="ECO:0007669"/>
    <property type="project" value="TreeGrafter"/>
</dbReference>
<dbReference type="InterPro" id="IPR013525">
    <property type="entry name" value="ABC2_TM"/>
</dbReference>
<feature type="transmembrane region" description="Helical" evidence="11">
    <location>
        <begin position="243"/>
        <end position="262"/>
    </location>
</feature>
<evidence type="ECO:0000256" key="8">
    <source>
        <dbReference type="ARBA" id="ARBA00022989"/>
    </source>
</evidence>
<dbReference type="Proteomes" id="UP000199693">
    <property type="component" value="Unassembled WGS sequence"/>
</dbReference>
<evidence type="ECO:0000313" key="15">
    <source>
        <dbReference type="Proteomes" id="UP000198309"/>
    </source>
</evidence>
<dbReference type="PANTHER" id="PTHR30413">
    <property type="entry name" value="INNER MEMBRANE TRANSPORT PERMEASE"/>
    <property type="match status" value="1"/>
</dbReference>
<evidence type="ECO:0000259" key="12">
    <source>
        <dbReference type="PROSITE" id="PS51012"/>
    </source>
</evidence>
<dbReference type="Pfam" id="PF01061">
    <property type="entry name" value="ABC2_membrane"/>
    <property type="match status" value="1"/>
</dbReference>
<keyword evidence="10 11" id="KW-0472">Membrane</keyword>
<keyword evidence="8 11" id="KW-1133">Transmembrane helix</keyword>
<evidence type="ECO:0000256" key="3">
    <source>
        <dbReference type="ARBA" id="ARBA00022448"/>
    </source>
</evidence>
<feature type="transmembrane region" description="Helical" evidence="11">
    <location>
        <begin position="38"/>
        <end position="58"/>
    </location>
</feature>
<gene>
    <name evidence="13" type="ORF">SAMN05216189_1009155</name>
    <name evidence="14" type="ORF">SAMN06295949_106216</name>
</gene>
<name>A0A239H9K5_9PSED</name>
<dbReference type="Proteomes" id="UP000198309">
    <property type="component" value="Unassembled WGS sequence"/>
</dbReference>
<reference evidence="14 15" key="2">
    <citation type="submission" date="2017-06" db="EMBL/GenBank/DDBJ databases">
        <authorList>
            <person name="Varghese N."/>
            <person name="Submissions S."/>
        </authorList>
    </citation>
    <scope>NUCLEOTIDE SEQUENCE [LARGE SCALE GENOMIC DNA]</scope>
    <source>
        <strain evidence="14 15">RLD-1</strain>
    </source>
</reference>
<evidence type="ECO:0000256" key="11">
    <source>
        <dbReference type="RuleBase" id="RU361157"/>
    </source>
</evidence>
<comment type="subcellular location">
    <subcellularLocation>
        <location evidence="11">Cell inner membrane</location>
        <topology evidence="11">Multi-pass membrane protein</topology>
    </subcellularLocation>
    <subcellularLocation>
        <location evidence="1">Cell membrane</location>
        <topology evidence="1">Multi-pass membrane protein</topology>
    </subcellularLocation>
</comment>
<evidence type="ECO:0000256" key="1">
    <source>
        <dbReference type="ARBA" id="ARBA00004651"/>
    </source>
</evidence>
<dbReference type="InterPro" id="IPR047817">
    <property type="entry name" value="ABC2_TM_bact-type"/>
</dbReference>
<keyword evidence="5" id="KW-0762">Sugar transport</keyword>
<keyword evidence="4 11" id="KW-1003">Cell membrane</keyword>
<evidence type="ECO:0000256" key="9">
    <source>
        <dbReference type="ARBA" id="ARBA00023047"/>
    </source>
</evidence>
<dbReference type="InterPro" id="IPR000412">
    <property type="entry name" value="ABC_2_transport"/>
</dbReference>
<dbReference type="RefSeq" id="WP_089390898.1">
    <property type="nucleotide sequence ID" value="NZ_FNEC01000009.1"/>
</dbReference>
<keyword evidence="6 11" id="KW-0812">Transmembrane</keyword>
<evidence type="ECO:0000256" key="6">
    <source>
        <dbReference type="ARBA" id="ARBA00022692"/>
    </source>
</evidence>
<keyword evidence="7" id="KW-0972">Capsule biogenesis/degradation</keyword>
<keyword evidence="15" id="KW-1185">Reference proteome</keyword>
<evidence type="ECO:0000313" key="13">
    <source>
        <dbReference type="EMBL" id="SDI85327.1"/>
    </source>
</evidence>
<dbReference type="GO" id="GO:0043190">
    <property type="term" value="C:ATP-binding cassette (ABC) transporter complex"/>
    <property type="evidence" value="ECO:0007669"/>
    <property type="project" value="InterPro"/>
</dbReference>
<reference evidence="13 16" key="1">
    <citation type="submission" date="2016-10" db="EMBL/GenBank/DDBJ databases">
        <authorList>
            <person name="de Groot N.N."/>
        </authorList>
    </citation>
    <scope>NUCLEOTIDE SEQUENCE [LARGE SCALE GENOMIC DNA]</scope>
    <source>
        <strain evidence="13 16">CCM 7361</strain>
    </source>
</reference>
<accession>A0A239H9K5</accession>